<evidence type="ECO:0008006" key="3">
    <source>
        <dbReference type="Google" id="ProtNLM"/>
    </source>
</evidence>
<comment type="caution">
    <text evidence="1">The sequence shown here is derived from an EMBL/GenBank/DDBJ whole genome shotgun (WGS) entry which is preliminary data.</text>
</comment>
<evidence type="ECO:0000313" key="2">
    <source>
        <dbReference type="Proteomes" id="UP001162131"/>
    </source>
</evidence>
<gene>
    <name evidence="1" type="ORF">BSTOLATCC_MIC56040</name>
</gene>
<proteinExistence type="predicted"/>
<protein>
    <recommendedName>
        <fullName evidence="3">Transmembrane protein</fullName>
    </recommendedName>
</protein>
<evidence type="ECO:0000313" key="1">
    <source>
        <dbReference type="EMBL" id="CAG9332596.1"/>
    </source>
</evidence>
<reference evidence="1" key="1">
    <citation type="submission" date="2021-09" db="EMBL/GenBank/DDBJ databases">
        <authorList>
            <consortium name="AG Swart"/>
            <person name="Singh M."/>
            <person name="Singh A."/>
            <person name="Seah K."/>
            <person name="Emmerich C."/>
        </authorList>
    </citation>
    <scope>NUCLEOTIDE SEQUENCE</scope>
    <source>
        <strain evidence="1">ATCC30299</strain>
    </source>
</reference>
<sequence length="107" mass="11999">MNPSYNFDTLIIFGRQNIEQNSDYYKTCINSDCCGQKAFEMVYVTILLILKIVALTGGDCTCGPGCLNNILWNGNCDGACNNWDSDLIIIIVGVLMVFSNNDWKWNI</sequence>
<keyword evidence="2" id="KW-1185">Reference proteome</keyword>
<dbReference type="Proteomes" id="UP001162131">
    <property type="component" value="Unassembled WGS sequence"/>
</dbReference>
<dbReference type="EMBL" id="CAJZBQ010000054">
    <property type="protein sequence ID" value="CAG9332596.1"/>
    <property type="molecule type" value="Genomic_DNA"/>
</dbReference>
<organism evidence="1 2">
    <name type="scientific">Blepharisma stoltei</name>
    <dbReference type="NCBI Taxonomy" id="1481888"/>
    <lineage>
        <taxon>Eukaryota</taxon>
        <taxon>Sar</taxon>
        <taxon>Alveolata</taxon>
        <taxon>Ciliophora</taxon>
        <taxon>Postciliodesmatophora</taxon>
        <taxon>Heterotrichea</taxon>
        <taxon>Heterotrichida</taxon>
        <taxon>Blepharismidae</taxon>
        <taxon>Blepharisma</taxon>
    </lineage>
</organism>
<accession>A0AAU9K0M1</accession>
<dbReference type="AlphaFoldDB" id="A0AAU9K0M1"/>
<name>A0AAU9K0M1_9CILI</name>